<dbReference type="PANTHER" id="PTHR42820:SF16">
    <property type="entry name" value="SHORT-CHAIN DEHYDROGENASE REDUCTASE 3B"/>
    <property type="match status" value="1"/>
</dbReference>
<dbReference type="EMBL" id="WJXA01000006">
    <property type="protein sequence ID" value="KAF7141228.1"/>
    <property type="molecule type" value="Genomic_DNA"/>
</dbReference>
<evidence type="ECO:0000313" key="2">
    <source>
        <dbReference type="EMBL" id="KAF7141228.1"/>
    </source>
</evidence>
<reference evidence="2" key="1">
    <citation type="submission" date="2019-11" db="EMBL/GenBank/DDBJ databases">
        <authorList>
            <person name="Liu Y."/>
            <person name="Hou J."/>
            <person name="Li T.-Q."/>
            <person name="Guan C.-H."/>
            <person name="Wu X."/>
            <person name="Wu H.-Z."/>
            <person name="Ling F."/>
            <person name="Zhang R."/>
            <person name="Shi X.-G."/>
            <person name="Ren J.-P."/>
            <person name="Chen E.-F."/>
            <person name="Sun J.-M."/>
        </authorList>
    </citation>
    <scope>NUCLEOTIDE SEQUENCE</scope>
    <source>
        <strain evidence="2">Adult_tree_wgs_1</strain>
        <tissue evidence="2">Leaves</tissue>
    </source>
</reference>
<keyword evidence="3" id="KW-1185">Reference proteome</keyword>
<evidence type="ECO:0000256" key="1">
    <source>
        <dbReference type="ARBA" id="ARBA00006484"/>
    </source>
</evidence>
<dbReference type="PRINTS" id="PR00080">
    <property type="entry name" value="SDRFAMILY"/>
</dbReference>
<dbReference type="FunFam" id="3.40.50.720:FF:000084">
    <property type="entry name" value="Short-chain dehydrogenase reductase"/>
    <property type="match status" value="2"/>
</dbReference>
<dbReference type="Gene3D" id="3.40.50.720">
    <property type="entry name" value="NAD(P)-binding Rossmann-like Domain"/>
    <property type="match status" value="2"/>
</dbReference>
<comment type="similarity">
    <text evidence="1">Belongs to the short-chain dehydrogenases/reductases (SDR) family.</text>
</comment>
<dbReference type="OrthoDB" id="294295at2759"/>
<accession>A0A834GSU3</accession>
<dbReference type="GO" id="GO:0016616">
    <property type="term" value="F:oxidoreductase activity, acting on the CH-OH group of donors, NAD or NADP as acceptor"/>
    <property type="evidence" value="ECO:0007669"/>
    <property type="project" value="UniProtKB-ARBA"/>
</dbReference>
<organism evidence="2 3">
    <name type="scientific">Rhododendron simsii</name>
    <name type="common">Sims's rhododendron</name>
    <dbReference type="NCBI Taxonomy" id="118357"/>
    <lineage>
        <taxon>Eukaryota</taxon>
        <taxon>Viridiplantae</taxon>
        <taxon>Streptophyta</taxon>
        <taxon>Embryophyta</taxon>
        <taxon>Tracheophyta</taxon>
        <taxon>Spermatophyta</taxon>
        <taxon>Magnoliopsida</taxon>
        <taxon>eudicotyledons</taxon>
        <taxon>Gunneridae</taxon>
        <taxon>Pentapetalae</taxon>
        <taxon>asterids</taxon>
        <taxon>Ericales</taxon>
        <taxon>Ericaceae</taxon>
        <taxon>Ericoideae</taxon>
        <taxon>Rhodoreae</taxon>
        <taxon>Rhododendron</taxon>
    </lineage>
</organism>
<sequence length="580" mass="60092">MDPAQLNKLAGALKPAIKEPSRERADRPRSAAIWVQRRLEGKVAIITGAASGIGEAAAKLFVENGAFVVVADIQEELGLKVVASIAGPDVDRAIYKKCDVTVEKQVEETVAFAIEKYGTLDIMYCNAGIMGSCGSILDMDMEEGFDRTMAVNLRGPALCIKHAARAMVKRQVRGSIICTASTASILGGVTPFPYNTSKHGLVGLVRAAASELGEHGIRVNCVSPYLVATPLAISGMSAMGINNASGSGIESLASSAASLEGVALKAKHVAEAALFLASDESSVYVSGHNLVVDGDKGSRSLAEAACLLEGKVAIITGAASGIGEAAAKLFVENGAFVVVADIQEVLGLKVVASIAGPDHRAIYKKCDVTVEKQVEETVAFTIEKYGTLDIMYSNAGILGPMDSILDMDMKDGFDRTVAVNLRGSALCIKHAARAMVKRQVRGSIICTASSASILGGLGPVGYTASKHGLVGLVRAAASELGKHGIRVNCVSPYFVATPLVMPGMSAAGMEDPSAVEALASSAGNLKGIALKAKHVAEAALFLASDESVFVSGHNLAVDGGFTVVDNSIATLMQHAYKTVM</sequence>
<protein>
    <submittedName>
        <fullName evidence="2">Uncharacterized protein</fullName>
    </submittedName>
</protein>
<comment type="caution">
    <text evidence="2">The sequence shown here is derived from an EMBL/GenBank/DDBJ whole genome shotgun (WGS) entry which is preliminary data.</text>
</comment>
<dbReference type="Proteomes" id="UP000626092">
    <property type="component" value="Unassembled WGS sequence"/>
</dbReference>
<dbReference type="PRINTS" id="PR00081">
    <property type="entry name" value="GDHRDH"/>
</dbReference>
<dbReference type="PANTHER" id="PTHR42820">
    <property type="entry name" value="SHORT-CHAIN DEHYDROGENASE REDUCTASE"/>
    <property type="match status" value="1"/>
</dbReference>
<dbReference type="AlphaFoldDB" id="A0A834GSU3"/>
<dbReference type="InterPro" id="IPR002347">
    <property type="entry name" value="SDR_fam"/>
</dbReference>
<proteinExistence type="inferred from homology"/>
<dbReference type="SUPFAM" id="SSF51735">
    <property type="entry name" value="NAD(P)-binding Rossmann-fold domains"/>
    <property type="match status" value="2"/>
</dbReference>
<gene>
    <name evidence="2" type="ORF">RHSIM_Rhsim06G0175800</name>
</gene>
<dbReference type="InterPro" id="IPR036291">
    <property type="entry name" value="NAD(P)-bd_dom_sf"/>
</dbReference>
<dbReference type="Pfam" id="PF13561">
    <property type="entry name" value="adh_short_C2"/>
    <property type="match status" value="2"/>
</dbReference>
<name>A0A834GSU3_RHOSS</name>
<evidence type="ECO:0000313" key="3">
    <source>
        <dbReference type="Proteomes" id="UP000626092"/>
    </source>
</evidence>